<sequence length="172" mass="19723">MFQLGGMLKHWKDSIPISSRPLDLSSASTFVPELCRASQERIASSYQYYEALLAIHGRWRLCNPLRMTDEDMAHMSTSREICLNVARMVLHTSSEFRIATLLSDWSLTQIPICSLFIIFLETVDLETNGSKEDMLPYLSIAEGFYGRLSVLENEPYKSVLSLTRIIRQILNR</sequence>
<dbReference type="EMBL" id="UIGY01000001">
    <property type="protein sequence ID" value="SUZ07639.1"/>
    <property type="molecule type" value="Genomic_DNA"/>
</dbReference>
<dbReference type="EMBL" id="KE373851">
    <property type="protein sequence ID" value="EPQ67168.1"/>
    <property type="molecule type" value="Genomic_DNA"/>
</dbReference>
<organism evidence="2">
    <name type="scientific">Blumeria graminis f. sp. tritici 96224</name>
    <dbReference type="NCBI Taxonomy" id="1268274"/>
    <lineage>
        <taxon>Eukaryota</taxon>
        <taxon>Fungi</taxon>
        <taxon>Dikarya</taxon>
        <taxon>Ascomycota</taxon>
        <taxon>Pezizomycotina</taxon>
        <taxon>Leotiomycetes</taxon>
        <taxon>Erysiphales</taxon>
        <taxon>Erysiphaceae</taxon>
        <taxon>Blumeria</taxon>
    </lineage>
</organism>
<accession>A0A061HLJ1</accession>
<dbReference type="Proteomes" id="UP000053110">
    <property type="component" value="Unassembled WGS sequence"/>
</dbReference>
<evidence type="ECO:0000313" key="2">
    <source>
        <dbReference type="EMBL" id="SUZ07639.1"/>
    </source>
</evidence>
<evidence type="ECO:0000313" key="1">
    <source>
        <dbReference type="EMBL" id="EPQ67168.1"/>
    </source>
</evidence>
<name>A0A061HLJ1_BLUGR</name>
<protein>
    <submittedName>
        <fullName evidence="2">Bgt-4464-2</fullName>
    </submittedName>
</protein>
<evidence type="ECO:0000313" key="3">
    <source>
        <dbReference type="Proteomes" id="UP000053110"/>
    </source>
</evidence>
<dbReference type="AlphaFoldDB" id="A0A061HLJ1"/>
<reference evidence="2" key="3">
    <citation type="submission" date="2018-07" db="EMBL/GenBank/DDBJ databases">
        <authorList>
            <person name="Quirk P.G."/>
            <person name="Krulwich T.A."/>
        </authorList>
    </citation>
    <scope>NUCLEOTIDE SEQUENCE</scope>
    <source>
        <strain evidence="2">96224</strain>
    </source>
</reference>
<proteinExistence type="predicted"/>
<reference evidence="1" key="2">
    <citation type="submission" date="2013-01" db="EMBL/GenBank/DDBJ databases">
        <title>The wheat powdery mildew genome reveals unique evolution of an obligate biotroph.</title>
        <authorList>
            <person name="Oberhaensli S."/>
            <person name="Wicker T."/>
            <person name="Keller B."/>
        </authorList>
    </citation>
    <scope>NUCLEOTIDE SEQUENCE</scope>
    <source>
        <strain evidence="1">96224</strain>
    </source>
</reference>
<reference evidence="3" key="1">
    <citation type="journal article" date="2013" name="Nat. Genet.">
        <title>The wheat powdery mildew genome shows the unique evolution of an obligate biotroph.</title>
        <authorList>
            <person name="Wicker T."/>
            <person name="Oberhaensli S."/>
            <person name="Parlange F."/>
            <person name="Buchmann J.P."/>
            <person name="Shatalina M."/>
            <person name="Roffler S."/>
            <person name="Ben-David R."/>
            <person name="Dolezel J."/>
            <person name="Simkova H."/>
            <person name="Schulze-Lefert P."/>
            <person name="Spanu P.D."/>
            <person name="Bruggmann R."/>
            <person name="Amselem J."/>
            <person name="Quesneville H."/>
            <person name="Ver Loren van Themaat E."/>
            <person name="Paape T."/>
            <person name="Shimizu K.K."/>
            <person name="Keller B."/>
        </authorList>
    </citation>
    <scope>NUCLEOTIDE SEQUENCE [LARGE SCALE GENOMIC DNA]</scope>
    <source>
        <strain evidence="3">96224</strain>
    </source>
</reference>
<gene>
    <name evidence="1" type="ORF">BGT96224_4464B</name>
    <name evidence="2" type="ORF">BGT96224V2_LOCUS585</name>
</gene>
<dbReference type="HOGENOM" id="CLU_1554997_0_0_1"/>
<dbReference type="OrthoDB" id="3587354at2759"/>